<accession>A0A2C6KHQ1</accession>
<evidence type="ECO:0000313" key="2">
    <source>
        <dbReference type="Proteomes" id="UP000221165"/>
    </source>
</evidence>
<proteinExistence type="predicted"/>
<dbReference type="Proteomes" id="UP000221165">
    <property type="component" value="Unassembled WGS sequence"/>
</dbReference>
<dbReference type="AlphaFoldDB" id="A0A2C6KHQ1"/>
<dbReference type="GeneID" id="94433651"/>
<keyword evidence="2" id="KW-1185">Reference proteome</keyword>
<protein>
    <submittedName>
        <fullName evidence="1">Uncharacterized protein</fullName>
    </submittedName>
</protein>
<reference evidence="1 2" key="1">
    <citation type="journal article" date="2017" name="Int. J. Parasitol.">
        <title>The genome of the protozoan parasite Cystoisospora suis and a reverse vaccinology approach to identify vaccine candidates.</title>
        <authorList>
            <person name="Palmieri N."/>
            <person name="Shrestha A."/>
            <person name="Ruttkowski B."/>
            <person name="Beck T."/>
            <person name="Vogl C."/>
            <person name="Tomley F."/>
            <person name="Blake D.P."/>
            <person name="Joachim A."/>
        </authorList>
    </citation>
    <scope>NUCLEOTIDE SEQUENCE [LARGE SCALE GENOMIC DNA]</scope>
    <source>
        <strain evidence="1 2">Wien I</strain>
    </source>
</reference>
<comment type="caution">
    <text evidence="1">The sequence shown here is derived from an EMBL/GenBank/DDBJ whole genome shotgun (WGS) entry which is preliminary data.</text>
</comment>
<name>A0A2C6KHQ1_9APIC</name>
<dbReference type="EMBL" id="MIGC01007150">
    <property type="protein sequence ID" value="PHJ15856.1"/>
    <property type="molecule type" value="Genomic_DNA"/>
</dbReference>
<evidence type="ECO:0000313" key="1">
    <source>
        <dbReference type="EMBL" id="PHJ15856.1"/>
    </source>
</evidence>
<gene>
    <name evidence="1" type="ORF">CSUI_010335</name>
</gene>
<organism evidence="1 2">
    <name type="scientific">Cystoisospora suis</name>
    <dbReference type="NCBI Taxonomy" id="483139"/>
    <lineage>
        <taxon>Eukaryota</taxon>
        <taxon>Sar</taxon>
        <taxon>Alveolata</taxon>
        <taxon>Apicomplexa</taxon>
        <taxon>Conoidasida</taxon>
        <taxon>Coccidia</taxon>
        <taxon>Eucoccidiorida</taxon>
        <taxon>Eimeriorina</taxon>
        <taxon>Sarcocystidae</taxon>
        <taxon>Cystoisospora</taxon>
    </lineage>
</organism>
<dbReference type="OrthoDB" id="444121at2759"/>
<sequence>MTRVLNMLRPSSLFRLVVPRTATHFSLALSQPLRSAVPPSAAVAAYSALVTGGSASAGALGESIPDKCYRWLDITGFLTRWNNRKAWVLDQVPFNRQGTPLVTEYERKQEMFVTLNASILAIIASYFAWTGIQHVNYKPPTPSYEGLPGVDGRKKDFTMTNRLWFIQPKERCKECRWLDLECKKECFTRLKAEGHKLFINGGEPLSIPRAKLEPPHSH</sequence>
<dbReference type="VEuPathDB" id="ToxoDB:CSUI_010335"/>
<dbReference type="RefSeq" id="XP_067917588.1">
    <property type="nucleotide sequence ID" value="XM_068070440.1"/>
</dbReference>